<dbReference type="Proteomes" id="UP000799778">
    <property type="component" value="Unassembled WGS sequence"/>
</dbReference>
<dbReference type="EMBL" id="ML978080">
    <property type="protein sequence ID" value="KAF2008989.1"/>
    <property type="molecule type" value="Genomic_DNA"/>
</dbReference>
<evidence type="ECO:0000313" key="3">
    <source>
        <dbReference type="EMBL" id="KAF2008989.1"/>
    </source>
</evidence>
<organism evidence="3 4">
    <name type="scientific">Aaosphaeria arxii CBS 175.79</name>
    <dbReference type="NCBI Taxonomy" id="1450172"/>
    <lineage>
        <taxon>Eukaryota</taxon>
        <taxon>Fungi</taxon>
        <taxon>Dikarya</taxon>
        <taxon>Ascomycota</taxon>
        <taxon>Pezizomycotina</taxon>
        <taxon>Dothideomycetes</taxon>
        <taxon>Pleosporomycetidae</taxon>
        <taxon>Pleosporales</taxon>
        <taxon>Pleosporales incertae sedis</taxon>
        <taxon>Aaosphaeria</taxon>
    </lineage>
</organism>
<accession>A0A6A5X7W6</accession>
<feature type="transmembrane region" description="Helical" evidence="2">
    <location>
        <begin position="134"/>
        <end position="158"/>
    </location>
</feature>
<keyword evidence="2" id="KW-0812">Transmembrane</keyword>
<proteinExistence type="predicted"/>
<name>A0A6A5X7W6_9PLEO</name>
<sequence length="384" mass="41335">MASPLAQPDSSDDEIEEIEFIQVWYTGDEDPEDPYETETISSDDYTMPYTNPPWAAPTERPSVPPWVRPHGPPPWVTTTTSSSSQITPQPEYGHSKSLTPISEGNALSTASESASTSTGAPVVEGEKKVHHKGMVMAMGVAVPLLVLAGIAILAFIVLRKRRRNKRQAIAHAQAQVDQMKYSGRPSHIAAHYHVPPPPPSTSPQFPQPSAQPPYSGPPGQPPPVILGPIVPGSNGAYFTGIDTSDVVSVNNDHPPYPPPGLNDRTGLGNPFADNNSINDEPPPPYRPRSIAALSRDSSLRSQSRNPPPPPFPPQLPPIADHSRTNLLDAFPSQTGSSRSPFADPDSDSDDDAISQISGRAPRRARETMSDVSDMSYQQDPRPGV</sequence>
<keyword evidence="4" id="KW-1185">Reference proteome</keyword>
<evidence type="ECO:0000256" key="2">
    <source>
        <dbReference type="SAM" id="Phobius"/>
    </source>
</evidence>
<evidence type="ECO:0000256" key="1">
    <source>
        <dbReference type="SAM" id="MobiDB-lite"/>
    </source>
</evidence>
<gene>
    <name evidence="3" type="ORF">BU24DRAFT_415348</name>
</gene>
<dbReference type="GeneID" id="54283684"/>
<dbReference type="RefSeq" id="XP_033377328.1">
    <property type="nucleotide sequence ID" value="XM_033526287.1"/>
</dbReference>
<dbReference type="OrthoDB" id="3935400at2759"/>
<dbReference type="AlphaFoldDB" id="A0A6A5X7W6"/>
<keyword evidence="2" id="KW-0472">Membrane</keyword>
<feature type="compositionally biased region" description="Acidic residues" evidence="1">
    <location>
        <begin position="27"/>
        <end position="36"/>
    </location>
</feature>
<feature type="region of interest" description="Disordered" evidence="1">
    <location>
        <begin position="246"/>
        <end position="384"/>
    </location>
</feature>
<feature type="compositionally biased region" description="Pro residues" evidence="1">
    <location>
        <begin position="305"/>
        <end position="316"/>
    </location>
</feature>
<feature type="region of interest" description="Disordered" evidence="1">
    <location>
        <begin position="188"/>
        <end position="229"/>
    </location>
</feature>
<evidence type="ECO:0000313" key="4">
    <source>
        <dbReference type="Proteomes" id="UP000799778"/>
    </source>
</evidence>
<reference evidence="3" key="1">
    <citation type="journal article" date="2020" name="Stud. Mycol.">
        <title>101 Dothideomycetes genomes: a test case for predicting lifestyles and emergence of pathogens.</title>
        <authorList>
            <person name="Haridas S."/>
            <person name="Albert R."/>
            <person name="Binder M."/>
            <person name="Bloem J."/>
            <person name="Labutti K."/>
            <person name="Salamov A."/>
            <person name="Andreopoulos B."/>
            <person name="Baker S."/>
            <person name="Barry K."/>
            <person name="Bills G."/>
            <person name="Bluhm B."/>
            <person name="Cannon C."/>
            <person name="Castanera R."/>
            <person name="Culley D."/>
            <person name="Daum C."/>
            <person name="Ezra D."/>
            <person name="Gonzalez J."/>
            <person name="Henrissat B."/>
            <person name="Kuo A."/>
            <person name="Liang C."/>
            <person name="Lipzen A."/>
            <person name="Lutzoni F."/>
            <person name="Magnuson J."/>
            <person name="Mondo S."/>
            <person name="Nolan M."/>
            <person name="Ohm R."/>
            <person name="Pangilinan J."/>
            <person name="Park H.-J."/>
            <person name="Ramirez L."/>
            <person name="Alfaro M."/>
            <person name="Sun H."/>
            <person name="Tritt A."/>
            <person name="Yoshinaga Y."/>
            <person name="Zwiers L.-H."/>
            <person name="Turgeon B."/>
            <person name="Goodwin S."/>
            <person name="Spatafora J."/>
            <person name="Crous P."/>
            <person name="Grigoriev I."/>
        </authorList>
    </citation>
    <scope>NUCLEOTIDE SEQUENCE</scope>
    <source>
        <strain evidence="3">CBS 175.79</strain>
    </source>
</reference>
<feature type="compositionally biased region" description="Pro residues" evidence="1">
    <location>
        <begin position="194"/>
        <end position="225"/>
    </location>
</feature>
<feature type="compositionally biased region" description="Polar residues" evidence="1">
    <location>
        <begin position="369"/>
        <end position="378"/>
    </location>
</feature>
<feature type="region of interest" description="Disordered" evidence="1">
    <location>
        <begin position="25"/>
        <end position="123"/>
    </location>
</feature>
<feature type="compositionally biased region" description="Low complexity" evidence="1">
    <location>
        <begin position="288"/>
        <end position="304"/>
    </location>
</feature>
<keyword evidence="2" id="KW-1133">Transmembrane helix</keyword>
<feature type="compositionally biased region" description="Pro residues" evidence="1">
    <location>
        <begin position="62"/>
        <end position="75"/>
    </location>
</feature>
<feature type="compositionally biased region" description="Low complexity" evidence="1">
    <location>
        <begin position="106"/>
        <end position="118"/>
    </location>
</feature>
<protein>
    <submittedName>
        <fullName evidence="3">Uncharacterized protein</fullName>
    </submittedName>
</protein>